<gene>
    <name evidence="3" type="ORF">MNBD_GAMMA19-2336</name>
</gene>
<dbReference type="InterPro" id="IPR012434">
    <property type="entry name" value="DUF1631"/>
</dbReference>
<evidence type="ECO:0000256" key="1">
    <source>
        <dbReference type="SAM" id="MobiDB-lite"/>
    </source>
</evidence>
<dbReference type="EMBL" id="UOFV01000171">
    <property type="protein sequence ID" value="VAW99345.1"/>
    <property type="molecule type" value="Genomic_DNA"/>
</dbReference>
<feature type="region of interest" description="Disordered" evidence="1">
    <location>
        <begin position="359"/>
        <end position="399"/>
    </location>
</feature>
<feature type="compositionally biased region" description="Basic and acidic residues" evidence="1">
    <location>
        <begin position="377"/>
        <end position="397"/>
    </location>
</feature>
<protein>
    <recommendedName>
        <fullName evidence="2">PilZ domain-containing protein</fullName>
    </recommendedName>
</protein>
<sequence length="745" mass="83192">MENPVVNGRERRAYERYPVNLQARINSQGAVARDCVIRDFCVGGMYLVFEHAAEDARVAHLCSPEIYSRVSIECSVPGSENNSLLTFSAQAVRKQGDGLALRFINPDLCALQTFLDYAQSWRKKNDENCDNGRCPVSLNSETFNGKKTSEIIEHCNRMVNDTADSLVARFHDDVVDYLIEVSKASHDIAEQNAYFDALKILNNAKDTLGKDFLASLEVQLSCYSPAVPQFVDSDDSMVTANALSIVDDEVFDDWLADTATVDSVESRNKEALTEIEKRLSLLYAAEIKRVNNPYGPALFSRLFHDALKPLDLRHKVNLACYKVFRNVLLESLHDLYKKINQYFIDNDVMPVIQYSMPTSQVAKKEPKADEEDASETESAKTDKQEAESQTEPAEKGGVRSGQDLYQLVGELKTLQQQLSQQLGDKTAAELATGKTSAEIFFTKPDKQADSSSEGVDGNYSCDEVQAALALVEPALSTVADKNEIRDFKSEVMKVLGKRAGGNDKHIGVRESRILDVASNIFHWMSADLQVSEKIRNWIAQLELPVLKIAVDDDALFTNRSHLVRQVINKVAQLEMLVDESEKADQPAVKKALDWIVSLVNEEFDGSTDVFARAMHQLDLLLNVQDKSYNTNLQKLVETFRQEEEALLCSGDASVLVPDVAWDDVSNEEQAMWIKRADRLQEGDWVVFDADSSEPKRLRIAWKAHKTQRIVFANVLGAKDLVLHLAELAKGLRAGSAVVLNGVNEQ</sequence>
<dbReference type="Pfam" id="PF07238">
    <property type="entry name" value="PilZ"/>
    <property type="match status" value="1"/>
</dbReference>
<feature type="non-terminal residue" evidence="3">
    <location>
        <position position="745"/>
    </location>
</feature>
<dbReference type="InterPro" id="IPR009875">
    <property type="entry name" value="PilZ_domain"/>
</dbReference>
<reference evidence="3" key="1">
    <citation type="submission" date="2018-06" db="EMBL/GenBank/DDBJ databases">
        <authorList>
            <person name="Zhirakovskaya E."/>
        </authorList>
    </citation>
    <scope>NUCLEOTIDE SEQUENCE</scope>
</reference>
<organism evidence="3">
    <name type="scientific">hydrothermal vent metagenome</name>
    <dbReference type="NCBI Taxonomy" id="652676"/>
    <lineage>
        <taxon>unclassified sequences</taxon>
        <taxon>metagenomes</taxon>
        <taxon>ecological metagenomes</taxon>
    </lineage>
</organism>
<feature type="domain" description="PilZ" evidence="2">
    <location>
        <begin position="10"/>
        <end position="117"/>
    </location>
</feature>
<dbReference type="Gene3D" id="2.40.10.220">
    <property type="entry name" value="predicted glycosyltransferase like domains"/>
    <property type="match status" value="1"/>
</dbReference>
<evidence type="ECO:0000259" key="2">
    <source>
        <dbReference type="Pfam" id="PF07238"/>
    </source>
</evidence>
<dbReference type="AlphaFoldDB" id="A0A3B1A0F5"/>
<dbReference type="Pfam" id="PF07793">
    <property type="entry name" value="DUF1631"/>
    <property type="match status" value="2"/>
</dbReference>
<accession>A0A3B1A0F5</accession>
<name>A0A3B1A0F5_9ZZZZ</name>
<proteinExistence type="predicted"/>
<evidence type="ECO:0000313" key="3">
    <source>
        <dbReference type="EMBL" id="VAW99345.1"/>
    </source>
</evidence>
<dbReference type="GO" id="GO:0035438">
    <property type="term" value="F:cyclic-di-GMP binding"/>
    <property type="evidence" value="ECO:0007669"/>
    <property type="project" value="InterPro"/>
</dbReference>
<dbReference type="SUPFAM" id="SSF141371">
    <property type="entry name" value="PilZ domain-like"/>
    <property type="match status" value="1"/>
</dbReference>